<dbReference type="Pfam" id="PF21910">
    <property type="entry name" value="GH85_C"/>
    <property type="match status" value="1"/>
</dbReference>
<dbReference type="Proteomes" id="UP000028123">
    <property type="component" value="Unassembled WGS sequence"/>
</dbReference>
<dbReference type="InterPro" id="IPR005201">
    <property type="entry name" value="TIM_ENGase"/>
</dbReference>
<evidence type="ECO:0000259" key="2">
    <source>
        <dbReference type="PROSITE" id="PS51175"/>
    </source>
</evidence>
<dbReference type="PROSITE" id="PS51175">
    <property type="entry name" value="CBM6"/>
    <property type="match status" value="1"/>
</dbReference>
<feature type="domain" description="CBM6" evidence="2">
    <location>
        <begin position="846"/>
        <end position="978"/>
    </location>
</feature>
<dbReference type="Pfam" id="PF03644">
    <property type="entry name" value="Glyco_hydro_85"/>
    <property type="match status" value="1"/>
</dbReference>
<dbReference type="SMART" id="SM00606">
    <property type="entry name" value="CBD_IV"/>
    <property type="match status" value="1"/>
</dbReference>
<keyword evidence="1" id="KW-0732">Signal</keyword>
<dbReference type="InterPro" id="IPR003343">
    <property type="entry name" value="Big_2"/>
</dbReference>
<dbReference type="PANTHER" id="PTHR13246:SF1">
    <property type="entry name" value="CYTOSOLIC ENDO-BETA-N-ACETYLGLUCOSAMINIDASE"/>
    <property type="match status" value="1"/>
</dbReference>
<dbReference type="SUPFAM" id="SSF49373">
    <property type="entry name" value="Invasin/intimin cell-adhesion fragments"/>
    <property type="match status" value="1"/>
</dbReference>
<dbReference type="InterPro" id="IPR006584">
    <property type="entry name" value="Cellulose-bd_IV"/>
</dbReference>
<dbReference type="InterPro" id="IPR054110">
    <property type="entry name" value="EndoD-like_D2"/>
</dbReference>
<evidence type="ECO:0000313" key="3">
    <source>
        <dbReference type="EMBL" id="KEQ27741.1"/>
    </source>
</evidence>
<sequence>MDWQLQQLLGWYQAGSNEERCIMSERKKRKKSFSHTVTKAVSIGLTAVMASTLMLGPKAALAMETPKGPEQPYLYGYNAKQIKEWTPESDPYAKYFRSRVPLAKRIGAFQPTQAHPELTSTAQVMNLSADYDKEEWFEGYRYNDSFSRNVLKYWQYQDIYASWHGLPVYGSPTEEGKRDYGVVNLPNPAYTDAAHRNGVISLGGWFWPRNINFAELVEKTPDGKFPVADKMIEMAKYFGFDGYFINQEATISKEHAALLMEMLKYMRSQGLYMSWYDSLTVDGKVSYVNGFNGENSPWLLDERDGKRANDSIFMNYAYTPQGLESSADHARKLGLDPYASLFAGIENDKFRFDRGLELDAIFKNDASRTPRTSVALFGTDMVWNKGPNPFDIRMQPEIEKREQAYWSGPKGNPVESGRAVGTEYESWPGIAHYIPERSVIGSYPFVTRFNNGHGLDFFVNGRKSSDTEWNNMAAQDILPTWQWWTQSAGKPLAVGYDYETAWNGGSSLKVEGTLNSSHAADVHLYKTELPVTKDVELSLTYKSDVQLPDKKGNGQAQGHLKKAADIQALLTFKDDPQHPAAVDLKAGPSDDWTTATAKLKPFEGRTIAAIGLRVGSQSADDVAFKANIGELKLTDGKKPQAPAAPTGFRVEKAMFDDNQAAMFVKWDFNAKQQDVWYYDLMRVANGKREWVGRIYDEVYYIKSLPRLGENDVKLELYAVGKDGSASEPKALTWKWGTGDKVQFNKGPVAAASIHAMHLQDNKLTMETGWTNYVNIRVMPSTAANVNVTWTSNNEAVAKVDARGKVTAMGPGDAVLTAQTGPVNGQPGVKTEIRVKVVAPETPQNGVVLQAEKYDQSNGLFVPGTYVNVRDLNFADWLSFKDVDFGAKAASKLTVRAAVLAKDTRVEVRLGGPQGELIADVALPVDAKQLAPFNKNYTVDLKKPVTGKQTVHVTFKNPNYTKWSVRDNGIADIDWFQFQ</sequence>
<proteinExistence type="predicted"/>
<dbReference type="AlphaFoldDB" id="A0A081PAL8"/>
<dbReference type="GO" id="GO:0005829">
    <property type="term" value="C:cytosol"/>
    <property type="evidence" value="ECO:0007669"/>
    <property type="project" value="UniProtKB-SubCell"/>
</dbReference>
<gene>
    <name evidence="3" type="ORF">ET33_13750</name>
</gene>
<dbReference type="Gene3D" id="2.60.40.1080">
    <property type="match status" value="1"/>
</dbReference>
<protein>
    <submittedName>
        <fullName evidence="3">Endo-beta-N-acetylglucosaminidase</fullName>
    </submittedName>
</protein>
<dbReference type="SUPFAM" id="SSF49785">
    <property type="entry name" value="Galactose-binding domain-like"/>
    <property type="match status" value="1"/>
</dbReference>
<dbReference type="InterPro" id="IPR005084">
    <property type="entry name" value="CBM6"/>
</dbReference>
<dbReference type="InterPro" id="IPR032979">
    <property type="entry name" value="ENGase"/>
</dbReference>
<dbReference type="Gene3D" id="3.20.20.80">
    <property type="entry name" value="Glycosidases"/>
    <property type="match status" value="1"/>
</dbReference>
<dbReference type="CDD" id="cd04084">
    <property type="entry name" value="CBM6_xylanase-like"/>
    <property type="match status" value="1"/>
</dbReference>
<comment type="caution">
    <text evidence="3">The sequence shown here is derived from an EMBL/GenBank/DDBJ whole genome shotgun (WGS) entry which is preliminary data.</text>
</comment>
<accession>A0A081PAL8</accession>
<dbReference type="OrthoDB" id="1089471at2"/>
<dbReference type="InterPro" id="IPR013783">
    <property type="entry name" value="Ig-like_fold"/>
</dbReference>
<dbReference type="GO" id="GO:0033925">
    <property type="term" value="F:mannosyl-glycoprotein endo-beta-N-acetylglucosaminidase activity"/>
    <property type="evidence" value="ECO:0007669"/>
    <property type="project" value="InterPro"/>
</dbReference>
<evidence type="ECO:0000313" key="4">
    <source>
        <dbReference type="Proteomes" id="UP000028123"/>
    </source>
</evidence>
<dbReference type="InterPro" id="IPR008964">
    <property type="entry name" value="Invasin/intimin_cell_adhesion"/>
</dbReference>
<evidence type="ECO:0000256" key="1">
    <source>
        <dbReference type="ARBA" id="ARBA00022729"/>
    </source>
</evidence>
<dbReference type="Pfam" id="PF03422">
    <property type="entry name" value="CBM_6"/>
    <property type="match status" value="1"/>
</dbReference>
<keyword evidence="4" id="KW-1185">Reference proteome</keyword>
<dbReference type="PANTHER" id="PTHR13246">
    <property type="entry name" value="ENDO BETA N-ACETYLGLUCOSAMINIDASE"/>
    <property type="match status" value="1"/>
</dbReference>
<dbReference type="Pfam" id="PF02368">
    <property type="entry name" value="Big_2"/>
    <property type="match status" value="1"/>
</dbReference>
<dbReference type="InterPro" id="IPR008979">
    <property type="entry name" value="Galactose-bd-like_sf"/>
</dbReference>
<organism evidence="3 4">
    <name type="scientific">Paenibacillus tyrfis</name>
    <dbReference type="NCBI Taxonomy" id="1501230"/>
    <lineage>
        <taxon>Bacteria</taxon>
        <taxon>Bacillati</taxon>
        <taxon>Bacillota</taxon>
        <taxon>Bacilli</taxon>
        <taxon>Bacillales</taxon>
        <taxon>Paenibacillaceae</taxon>
        <taxon>Paenibacillus</taxon>
    </lineage>
</organism>
<dbReference type="EMBL" id="JNVM01000002">
    <property type="protein sequence ID" value="KEQ27741.1"/>
    <property type="molecule type" value="Genomic_DNA"/>
</dbReference>
<dbReference type="GO" id="GO:0030246">
    <property type="term" value="F:carbohydrate binding"/>
    <property type="evidence" value="ECO:0007669"/>
    <property type="project" value="InterPro"/>
</dbReference>
<reference evidence="3 4" key="1">
    <citation type="submission" date="2014-06" db="EMBL/GenBank/DDBJ databases">
        <title>Draft genome sequence of Paenibacillus sp. MSt1.</title>
        <authorList>
            <person name="Aw Y.K."/>
            <person name="Ong K.S."/>
            <person name="Gan H.M."/>
            <person name="Lee S.M."/>
        </authorList>
    </citation>
    <scope>NUCLEOTIDE SEQUENCE [LARGE SCALE GENOMIC DNA]</scope>
    <source>
        <strain evidence="3 4">MSt1</strain>
    </source>
</reference>
<dbReference type="SMART" id="SM00635">
    <property type="entry name" value="BID_2"/>
    <property type="match status" value="1"/>
</dbReference>
<dbReference type="eggNOG" id="COG4724">
    <property type="taxonomic scope" value="Bacteria"/>
</dbReference>
<dbReference type="Gene3D" id="2.60.40.10">
    <property type="entry name" value="Immunoglobulins"/>
    <property type="match status" value="1"/>
</dbReference>
<name>A0A081PAL8_9BACL</name>
<dbReference type="Gene3D" id="2.60.120.260">
    <property type="entry name" value="Galactose-binding domain-like"/>
    <property type="match status" value="2"/>
</dbReference>